<evidence type="ECO:0000313" key="4">
    <source>
        <dbReference type="Proteomes" id="UP001159363"/>
    </source>
</evidence>
<dbReference type="SMART" id="SM00028">
    <property type="entry name" value="TPR"/>
    <property type="match status" value="3"/>
</dbReference>
<dbReference type="PROSITE" id="PS50005">
    <property type="entry name" value="TPR"/>
    <property type="match status" value="1"/>
</dbReference>
<evidence type="ECO:0000256" key="2">
    <source>
        <dbReference type="SAM" id="MobiDB-lite"/>
    </source>
</evidence>
<proteinExistence type="predicted"/>
<evidence type="ECO:0000256" key="1">
    <source>
        <dbReference type="PROSITE-ProRule" id="PRU00339"/>
    </source>
</evidence>
<dbReference type="Proteomes" id="UP001159363">
    <property type="component" value="Chromosome 16"/>
</dbReference>
<dbReference type="InterPro" id="IPR052769">
    <property type="entry name" value="TPR_domain_protein"/>
</dbReference>
<feature type="compositionally biased region" description="Polar residues" evidence="2">
    <location>
        <begin position="49"/>
        <end position="71"/>
    </location>
</feature>
<sequence>MAENNDHNSKLPTNEEIIEELTKDIKDFAVDEQSRIDSTSNTHRDPSSDLLNGNVQDTGNSFDEDSGSTAETVKDDDLIDEVALKDAELTYTEEDKKLDSVIDVMCVRGCQRLQEETLQLKESGNELFRAGEFRQAAEKYTLALRTCPLAFPSDRAALFCNRAACKMKLELHKSGVEDCTEAITLKPDYVKAFIRRAQMYEQLEKLDEALVDYQELLKLDPGNKEAYAATMVRHFYCSVESGTLPFLLAIWKFGFAQPYHVSVWFNNPLTIGRHKGWMRKQGDKYFTSIGADATAWCLRWAARSPFLLPFLRRMGHHTDSAGNTMLCTSGGATMAERSGCLPPTKAIQVIPRLGHSGFSHVGIVPGDAVGFPGGVSSFLRPSILALPHTHLNRSQDSDRLPGEINERNEKLKTEMMGKLKELGNMVLRPFGLSTENFKVSQDPNSGGYSINFQQDPK</sequence>
<organism evidence="3 4">
    <name type="scientific">Dryococelus australis</name>
    <dbReference type="NCBI Taxonomy" id="614101"/>
    <lineage>
        <taxon>Eukaryota</taxon>
        <taxon>Metazoa</taxon>
        <taxon>Ecdysozoa</taxon>
        <taxon>Arthropoda</taxon>
        <taxon>Hexapoda</taxon>
        <taxon>Insecta</taxon>
        <taxon>Pterygota</taxon>
        <taxon>Neoptera</taxon>
        <taxon>Polyneoptera</taxon>
        <taxon>Phasmatodea</taxon>
        <taxon>Verophasmatodea</taxon>
        <taxon>Anareolatae</taxon>
        <taxon>Phasmatidae</taxon>
        <taxon>Eurycanthinae</taxon>
        <taxon>Dryococelus</taxon>
    </lineage>
</organism>
<dbReference type="PANTHER" id="PTHR46014">
    <property type="entry name" value="TETRATRICOPEPTIDE REPEAT PROTEIN 1"/>
    <property type="match status" value="1"/>
</dbReference>
<feature type="repeat" description="TPR" evidence="1">
    <location>
        <begin position="190"/>
        <end position="223"/>
    </location>
</feature>
<dbReference type="PANTHER" id="PTHR46014:SF1">
    <property type="entry name" value="TETRATRICOPEPTIDE REPEAT PROTEIN 1"/>
    <property type="match status" value="1"/>
</dbReference>
<comment type="caution">
    <text evidence="3">The sequence shown here is derived from an EMBL/GenBank/DDBJ whole genome shotgun (WGS) entry which is preliminary data.</text>
</comment>
<dbReference type="InterPro" id="IPR019734">
    <property type="entry name" value="TPR_rpt"/>
</dbReference>
<dbReference type="Gene3D" id="1.25.40.10">
    <property type="entry name" value="Tetratricopeptide repeat domain"/>
    <property type="match status" value="1"/>
</dbReference>
<gene>
    <name evidence="3" type="ORF">PR048_033423</name>
</gene>
<keyword evidence="4" id="KW-1185">Reference proteome</keyword>
<feature type="region of interest" description="Disordered" evidence="2">
    <location>
        <begin position="32"/>
        <end position="72"/>
    </location>
</feature>
<dbReference type="EMBL" id="JARBHB010000017">
    <property type="protein sequence ID" value="KAJ8865900.1"/>
    <property type="molecule type" value="Genomic_DNA"/>
</dbReference>
<keyword evidence="1" id="KW-0802">TPR repeat</keyword>
<protein>
    <recommendedName>
        <fullName evidence="5">Tetratricopeptide repeat protein 1</fullName>
    </recommendedName>
</protein>
<evidence type="ECO:0008006" key="5">
    <source>
        <dbReference type="Google" id="ProtNLM"/>
    </source>
</evidence>
<dbReference type="Pfam" id="PF00515">
    <property type="entry name" value="TPR_1"/>
    <property type="match status" value="1"/>
</dbReference>
<dbReference type="SUPFAM" id="SSF48452">
    <property type="entry name" value="TPR-like"/>
    <property type="match status" value="1"/>
</dbReference>
<reference evidence="3 4" key="1">
    <citation type="submission" date="2023-02" db="EMBL/GenBank/DDBJ databases">
        <title>LHISI_Scaffold_Assembly.</title>
        <authorList>
            <person name="Stuart O.P."/>
            <person name="Cleave R."/>
            <person name="Magrath M.J.L."/>
            <person name="Mikheyev A.S."/>
        </authorList>
    </citation>
    <scope>NUCLEOTIDE SEQUENCE [LARGE SCALE GENOMIC DNA]</scope>
    <source>
        <strain evidence="3">Daus_M_001</strain>
        <tissue evidence="3">Leg muscle</tissue>
    </source>
</reference>
<dbReference type="InterPro" id="IPR011990">
    <property type="entry name" value="TPR-like_helical_dom_sf"/>
</dbReference>
<accession>A0ABQ9G084</accession>
<evidence type="ECO:0000313" key="3">
    <source>
        <dbReference type="EMBL" id="KAJ8865900.1"/>
    </source>
</evidence>
<name>A0ABQ9G084_9NEOP</name>